<name>A0A6J5KXQ4_9CAUD</name>
<dbReference type="EMBL" id="LR796199">
    <property type="protein sequence ID" value="CAB4126821.1"/>
    <property type="molecule type" value="Genomic_DNA"/>
</dbReference>
<gene>
    <name evidence="1" type="ORF">UFOVP81_28</name>
</gene>
<evidence type="ECO:0000313" key="1">
    <source>
        <dbReference type="EMBL" id="CAB4126821.1"/>
    </source>
</evidence>
<dbReference type="Pfam" id="PF11134">
    <property type="entry name" value="Phage_stabilise"/>
    <property type="match status" value="1"/>
</dbReference>
<protein>
    <submittedName>
        <fullName evidence="1">Bacteriophage P22, Gp10, DNA-stabilising</fullName>
    </submittedName>
</protein>
<reference evidence="1" key="1">
    <citation type="submission" date="2020-04" db="EMBL/GenBank/DDBJ databases">
        <authorList>
            <person name="Chiriac C."/>
            <person name="Salcher M."/>
            <person name="Ghai R."/>
            <person name="Kavagutti S V."/>
        </authorList>
    </citation>
    <scope>NUCLEOTIDE SEQUENCE</scope>
</reference>
<dbReference type="InterPro" id="IPR021098">
    <property type="entry name" value="Phage_P22_Gp10"/>
</dbReference>
<organism evidence="1">
    <name type="scientific">uncultured Caudovirales phage</name>
    <dbReference type="NCBI Taxonomy" id="2100421"/>
    <lineage>
        <taxon>Viruses</taxon>
        <taxon>Duplodnaviria</taxon>
        <taxon>Heunggongvirae</taxon>
        <taxon>Uroviricota</taxon>
        <taxon>Caudoviricetes</taxon>
        <taxon>Peduoviridae</taxon>
        <taxon>Maltschvirus</taxon>
        <taxon>Maltschvirus maltsch</taxon>
    </lineage>
</organism>
<sequence>MKTQLNIVSGIYATDTGDLRTSYPINLIPTSKDSGISASYMRNGYGIKHVFDGPGLDRGGSVIDHRHLRVMGTSLIHVINDTYTVLGEIPGTDLVKFAQGFDRIGIAADGNLYYLIGNEVTQVTDSSLGYVKDLLWIDGYFTTTDGVSIVITDLNDPTYVNPLKYGSAESDPDEISCLIKYKNELYAVGRYTIETFQNIGGDGFPFQRINGTMQSRGALNRDCCLVYGEQIVFVGGGKNEALSLWTLVGGLTQNISNRELDIALNAEPNPSSIRLEQVLMDGYHFLYVHLSNGTYVFDGNASKTLQKDIWHKLSTGITGNEKYRGRNFTLSIHPTKLFEPGFYCSDPDSTSIGVLDIHDGDHWGEAIKWSFNTPIFYAEGSMILHEIELIALSSTDNQEKISAEYSLDGISWSMPKIKQFSREKKISWLREGWFRKRRLYRFKGSSDCKMIFTNLEITGEPLV</sequence>
<accession>A0A6J5KXQ4</accession>
<proteinExistence type="predicted"/>